<comment type="catalytic activity">
    <reaction evidence="7 8 9">
        <text>RNA(n) + a ribonucleoside 5'-triphosphate = RNA(n+1) + diphosphate</text>
        <dbReference type="Rhea" id="RHEA:21248"/>
        <dbReference type="Rhea" id="RHEA-COMP:14527"/>
        <dbReference type="Rhea" id="RHEA-COMP:17342"/>
        <dbReference type="ChEBI" id="CHEBI:33019"/>
        <dbReference type="ChEBI" id="CHEBI:61557"/>
        <dbReference type="ChEBI" id="CHEBI:140395"/>
        <dbReference type="EC" id="2.7.7.6"/>
    </reaction>
</comment>
<evidence type="ECO:0000256" key="4">
    <source>
        <dbReference type="ARBA" id="ARBA00022723"/>
    </source>
</evidence>
<dbReference type="SMART" id="SM00663">
    <property type="entry name" value="RPOLA_N"/>
    <property type="match status" value="1"/>
</dbReference>
<evidence type="ECO:0000256" key="3">
    <source>
        <dbReference type="ARBA" id="ARBA00022695"/>
    </source>
</evidence>
<feature type="binding site" evidence="8">
    <location>
        <position position="62"/>
    </location>
    <ligand>
        <name>Zn(2+)</name>
        <dbReference type="ChEBI" id="CHEBI:29105"/>
        <label>1</label>
    </ligand>
</feature>
<gene>
    <name evidence="8 12" type="primary">rpoC</name>
    <name evidence="12" type="ORF">DYE49_01430</name>
</gene>
<dbReference type="PANTHER" id="PTHR19376">
    <property type="entry name" value="DNA-DIRECTED RNA POLYMERASE"/>
    <property type="match status" value="1"/>
</dbReference>
<dbReference type="Pfam" id="PF00623">
    <property type="entry name" value="RNA_pol_Rpb1_2"/>
    <property type="match status" value="1"/>
</dbReference>
<sequence length="1342" mass="150143">MFDLNRLKAIKIGLASPEKIKEWGRGEVTKPETINYRSQKPEPDGLFCEKIFGPAKDYECHCGKYKKSSFAGKTCEKCGVEVTLKAVRRERMGYIQLAFPCTHIWYAKGSPSKMGLTLGIPPKQLEEVVYFVSHIVTNPGISKILKYRQVLDERTAREVFASVIEQEILPNGKIHEGDPDYVKGVNYIHTISKLSQPFDFFTTSKYIHKYTGAEFGIGAEAVLKLLKEINLDDEIEIVSRELKASVGEKNQKRIKAIKRLEVLESFKNSGVKPEWMVLTVLPVIPPDLRPMMQLDGGRYATSDLNDLYRQVIIKNNRLRHEIEEHAPNVILLNEKRMLQEAVDALIDNDKRNKPSQSISGNTLKSLSSTLKGKQGRFRQNLLGKRVDYSGRSVIAVGPSLNMDECGLPREMAVQLFRPFIAHYLIFSKDANVTSQRQADELIARRDPRVYDAIEEIAKDHPVLLNRAPTLHRLGIQAFKPILIEGKAIRLHPLVCPGFNADFDGDQMAVHVPLSRQAQAEAMVLMMANRNILKPSDGKPICVPSQDMIFGNYYLTLEDDAAMNEMYARYYEKRNEPMMAEKFRSYIKFEGKVFSDPETAILAYEEGKLTLRTRVFVPGRSLNKVCFTPKQNNSYLLTTVGKLIFNKIFPDDFPFINFPYRNDKNAKKDYAANFVATPDSFFTTVADAYKAVIASGKFKDGDDFDVFKEYCKLQPLRAPIDKKGIQTMMDKIFHHYDEDAVKTAHIMDLFKNQGFDYCTKSGLTVSLDDMKPLEGRNELYEEGFKAVDQIQENFELGYFTEDERHNAIINYWNNVKSDPMTKMLRQRMNDAPRNPMFMMMESGARGSFDNYMQLIGMKGCMLKSNGVAIETPVTDCYADGLSVSEYFSSTHGTRKNGSDTALKTADSGYLTRRLVDVSHNVVIREEDCGCDHGLMVAELRGDDGSVISSLEDRLVGRYPMHDIIHPETGEIIASKDKCMNEEVAAEVVKAGIKEVEIRSILTCESKDGVCIKCYGRNLATGKLATIGDTVGIMAAQSIGEPGTQLTLKNFHTGGVAGQSDITQGLPRVQELLEVRHPKAKDLSLITHIRGTVKEVKEVGLRHVFTIANELEQQEFISYPNAVPAVKEGDSVLAGQALTKGHIDPKELLDCTDLTTVRNYLIKDVKGVYKSNAGIDIADKHLEIIVRQMTNKLLIINAGNTDLLPGQKVDDVTFTEKNDKVLRHAGYPAVGRPIVLGITKAALDTESFLSAASFQQTTSVLTDAAIKGKVDSLRGLKENVMIGKLIPAGTGINPLLPIGDDVEDQDLKRNDYDIVSSLPKASSEMENASENDSILNPVDDQLLK</sequence>
<feature type="binding site" evidence="8">
    <location>
        <position position="78"/>
    </location>
    <ligand>
        <name>Zn(2+)</name>
        <dbReference type="ChEBI" id="CHEBI:29105"/>
        <label>1</label>
    </ligand>
</feature>
<dbReference type="Pfam" id="PF04997">
    <property type="entry name" value="RNA_pol_Rpb1_1"/>
    <property type="match status" value="1"/>
</dbReference>
<dbReference type="Gene3D" id="1.10.1790.20">
    <property type="match status" value="1"/>
</dbReference>
<feature type="binding site" evidence="8">
    <location>
        <position position="75"/>
    </location>
    <ligand>
        <name>Zn(2+)</name>
        <dbReference type="ChEBI" id="CHEBI:29105"/>
        <label>1</label>
    </ligand>
</feature>
<dbReference type="GO" id="GO:0006351">
    <property type="term" value="P:DNA-templated transcription"/>
    <property type="evidence" value="ECO:0007669"/>
    <property type="project" value="UniProtKB-UniRule"/>
</dbReference>
<dbReference type="Pfam" id="PF04983">
    <property type="entry name" value="RNA_pol_Rpb1_3"/>
    <property type="match status" value="1"/>
</dbReference>
<evidence type="ECO:0000256" key="10">
    <source>
        <dbReference type="SAM" id="MobiDB-lite"/>
    </source>
</evidence>
<proteinExistence type="inferred from homology"/>
<keyword evidence="6 8" id="KW-0804">Transcription</keyword>
<keyword evidence="2 8" id="KW-0808">Transferase</keyword>
<feature type="binding site" evidence="8">
    <location>
        <position position="1002"/>
    </location>
    <ligand>
        <name>Zn(2+)</name>
        <dbReference type="ChEBI" id="CHEBI:29105"/>
        <label>2</label>
    </ligand>
</feature>
<evidence type="ECO:0000313" key="13">
    <source>
        <dbReference type="Proteomes" id="UP000593591"/>
    </source>
</evidence>
<keyword evidence="5 8" id="KW-0460">Magnesium</keyword>
<dbReference type="InterPro" id="IPR044893">
    <property type="entry name" value="RNA_pol_Rpb1_clamp_domain"/>
</dbReference>
<evidence type="ECO:0000256" key="1">
    <source>
        <dbReference type="ARBA" id="ARBA00022478"/>
    </source>
</evidence>
<comment type="cofactor">
    <cofactor evidence="8">
        <name>Mg(2+)</name>
        <dbReference type="ChEBI" id="CHEBI:18420"/>
    </cofactor>
    <text evidence="8">Binds 1 Mg(2+) ion per subunit.</text>
</comment>
<dbReference type="InterPro" id="IPR006592">
    <property type="entry name" value="RNA_pol_N"/>
</dbReference>
<dbReference type="HAMAP" id="MF_01322">
    <property type="entry name" value="RNApol_bact_RpoC"/>
    <property type="match status" value="1"/>
</dbReference>
<dbReference type="Gene3D" id="1.10.132.30">
    <property type="match status" value="1"/>
</dbReference>
<evidence type="ECO:0000256" key="9">
    <source>
        <dbReference type="RuleBase" id="RU004279"/>
    </source>
</evidence>
<dbReference type="InterPro" id="IPR007066">
    <property type="entry name" value="RNA_pol_Rpb1_3"/>
</dbReference>
<feature type="binding site" evidence="8">
    <location>
        <position position="505"/>
    </location>
    <ligand>
        <name>Mg(2+)</name>
        <dbReference type="ChEBI" id="CHEBI:18420"/>
    </ligand>
</feature>
<dbReference type="InterPro" id="IPR012754">
    <property type="entry name" value="DNA-dir_RpoC_beta_prime_bact"/>
</dbReference>
<dbReference type="Proteomes" id="UP000593591">
    <property type="component" value="Chromosome"/>
</dbReference>
<dbReference type="SUPFAM" id="SSF64484">
    <property type="entry name" value="beta and beta-prime subunits of DNA dependent RNA-polymerase"/>
    <property type="match status" value="1"/>
</dbReference>
<dbReference type="Pfam" id="PF04998">
    <property type="entry name" value="RNA_pol_Rpb1_5"/>
    <property type="match status" value="1"/>
</dbReference>
<evidence type="ECO:0000256" key="7">
    <source>
        <dbReference type="ARBA" id="ARBA00048552"/>
    </source>
</evidence>
<dbReference type="CDD" id="cd02655">
    <property type="entry name" value="RNAP_beta'_C"/>
    <property type="match status" value="1"/>
</dbReference>
<feature type="binding site" evidence="8">
    <location>
        <position position="503"/>
    </location>
    <ligand>
        <name>Mg(2+)</name>
        <dbReference type="ChEBI" id="CHEBI:18420"/>
    </ligand>
</feature>
<feature type="binding site" evidence="8">
    <location>
        <position position="927"/>
    </location>
    <ligand>
        <name>Zn(2+)</name>
        <dbReference type="ChEBI" id="CHEBI:29105"/>
        <label>2</label>
    </ligand>
</feature>
<keyword evidence="1 8" id="KW-0240">DNA-directed RNA polymerase</keyword>
<feature type="compositionally biased region" description="Polar residues" evidence="10">
    <location>
        <begin position="1322"/>
        <end position="1332"/>
    </location>
</feature>
<evidence type="ECO:0000256" key="2">
    <source>
        <dbReference type="ARBA" id="ARBA00022679"/>
    </source>
</evidence>
<dbReference type="InterPro" id="IPR045867">
    <property type="entry name" value="DNA-dir_RpoC_beta_prime"/>
</dbReference>
<dbReference type="InterPro" id="IPR000722">
    <property type="entry name" value="RNA_pol_asu"/>
</dbReference>
<dbReference type="Gene3D" id="2.40.50.100">
    <property type="match status" value="1"/>
</dbReference>
<dbReference type="GO" id="GO:0003677">
    <property type="term" value="F:DNA binding"/>
    <property type="evidence" value="ECO:0007669"/>
    <property type="project" value="UniProtKB-UniRule"/>
</dbReference>
<dbReference type="Gene3D" id="1.10.274.100">
    <property type="entry name" value="RNA polymerase Rpb1, domain 3"/>
    <property type="match status" value="1"/>
</dbReference>
<reference evidence="12 13" key="1">
    <citation type="submission" date="2018-08" db="EMBL/GenBank/DDBJ databases">
        <title>The first complete genome of Treponema rectale (CHPAT), a commensal spirochete of the bovine rectum.</title>
        <authorList>
            <person name="Staton G.J."/>
            <person name="Clegg S.R."/>
            <person name="Carter S.D."/>
            <person name="Radford A.D."/>
            <person name="Darby A."/>
            <person name="Hall N."/>
            <person name="Birtles R.J."/>
            <person name="Evans N.J."/>
        </authorList>
    </citation>
    <scope>NUCLEOTIDE SEQUENCE [LARGE SCALE GENOMIC DNA]</scope>
    <source>
        <strain evidence="12 13">CHPA</strain>
    </source>
</reference>
<dbReference type="InterPro" id="IPR007083">
    <property type="entry name" value="RNA_pol_Rpb1_4"/>
</dbReference>
<feature type="region of interest" description="Disordered" evidence="10">
    <location>
        <begin position="1318"/>
        <end position="1342"/>
    </location>
</feature>
<dbReference type="InterPro" id="IPR007081">
    <property type="entry name" value="RNA_pol_Rpb1_5"/>
</dbReference>
<protein>
    <recommendedName>
        <fullName evidence="8">DNA-directed RNA polymerase subunit beta'</fullName>
        <shortName evidence="8">RNAP subunit beta'</shortName>
        <ecNumber evidence="8">2.7.7.6</ecNumber>
    </recommendedName>
    <alternativeName>
        <fullName evidence="8">RNA polymerase subunit beta'</fullName>
    </alternativeName>
    <alternativeName>
        <fullName evidence="8">Transcriptase subunit beta'</fullName>
    </alternativeName>
</protein>
<name>A0A7M1XJM2_9SPIR</name>
<comment type="similarity">
    <text evidence="8 9">Belongs to the RNA polymerase beta' chain family.</text>
</comment>
<comment type="cofactor">
    <cofactor evidence="8">
        <name>Zn(2+)</name>
        <dbReference type="ChEBI" id="CHEBI:29105"/>
    </cofactor>
    <text evidence="8">Binds 2 Zn(2+) ions per subunit.</text>
</comment>
<dbReference type="Gene3D" id="1.10.40.90">
    <property type="match status" value="1"/>
</dbReference>
<evidence type="ECO:0000256" key="8">
    <source>
        <dbReference type="HAMAP-Rule" id="MF_01322"/>
    </source>
</evidence>
<keyword evidence="3 8" id="KW-0548">Nucleotidyltransferase</keyword>
<dbReference type="EC" id="2.7.7.6" evidence="8"/>
<evidence type="ECO:0000259" key="11">
    <source>
        <dbReference type="SMART" id="SM00663"/>
    </source>
</evidence>
<keyword evidence="4 8" id="KW-0479">Metal-binding</keyword>
<feature type="binding site" evidence="8">
    <location>
        <position position="501"/>
    </location>
    <ligand>
        <name>Mg(2+)</name>
        <dbReference type="ChEBI" id="CHEBI:18420"/>
    </ligand>
</feature>
<dbReference type="Gene3D" id="4.10.860.120">
    <property type="entry name" value="RNA polymerase II, clamp domain"/>
    <property type="match status" value="1"/>
</dbReference>
<dbReference type="InterPro" id="IPR007080">
    <property type="entry name" value="RNA_pol_Rpb1_1"/>
</dbReference>
<keyword evidence="8" id="KW-0862">Zinc</keyword>
<dbReference type="EMBL" id="CP031517">
    <property type="protein sequence ID" value="QOS39185.1"/>
    <property type="molecule type" value="Genomic_DNA"/>
</dbReference>
<feature type="domain" description="RNA polymerase N-terminal" evidence="11">
    <location>
        <begin position="274"/>
        <end position="555"/>
    </location>
</feature>
<accession>A0A7M1XJM2</accession>
<dbReference type="NCBIfam" id="TIGR02386">
    <property type="entry name" value="rpoC_TIGR"/>
    <property type="match status" value="1"/>
</dbReference>
<comment type="function">
    <text evidence="8 9">DNA-dependent RNA polymerase catalyzes the transcription of DNA into RNA using the four ribonucleoside triphosphates as substrates.</text>
</comment>
<dbReference type="PANTHER" id="PTHR19376:SF54">
    <property type="entry name" value="DNA-DIRECTED RNA POLYMERASE SUBUNIT BETA"/>
    <property type="match status" value="1"/>
</dbReference>
<evidence type="ECO:0000256" key="6">
    <source>
        <dbReference type="ARBA" id="ARBA00023163"/>
    </source>
</evidence>
<feature type="binding site" evidence="8">
    <location>
        <position position="60"/>
    </location>
    <ligand>
        <name>Zn(2+)</name>
        <dbReference type="ChEBI" id="CHEBI:29105"/>
        <label>1</label>
    </ligand>
</feature>
<dbReference type="GO" id="GO:0000428">
    <property type="term" value="C:DNA-directed RNA polymerase complex"/>
    <property type="evidence" value="ECO:0007669"/>
    <property type="project" value="UniProtKB-KW"/>
</dbReference>
<dbReference type="CDD" id="cd01609">
    <property type="entry name" value="RNAP_beta'_N"/>
    <property type="match status" value="1"/>
</dbReference>
<dbReference type="Gene3D" id="1.10.150.390">
    <property type="match status" value="1"/>
</dbReference>
<feature type="binding site" evidence="8">
    <location>
        <position position="1012"/>
    </location>
    <ligand>
        <name>Zn(2+)</name>
        <dbReference type="ChEBI" id="CHEBI:29105"/>
        <label>2</label>
    </ligand>
</feature>
<evidence type="ECO:0000256" key="5">
    <source>
        <dbReference type="ARBA" id="ARBA00022842"/>
    </source>
</evidence>
<dbReference type="Pfam" id="PF05000">
    <property type="entry name" value="RNA_pol_Rpb1_4"/>
    <property type="match status" value="1"/>
</dbReference>
<dbReference type="GO" id="GO:0003899">
    <property type="term" value="F:DNA-directed RNA polymerase activity"/>
    <property type="evidence" value="ECO:0007669"/>
    <property type="project" value="UniProtKB-UniRule"/>
</dbReference>
<dbReference type="KEGG" id="trc:DYE49_01430"/>
<organism evidence="12 13">
    <name type="scientific">Treponema rectale</name>
    <dbReference type="NCBI Taxonomy" id="744512"/>
    <lineage>
        <taxon>Bacteria</taxon>
        <taxon>Pseudomonadati</taxon>
        <taxon>Spirochaetota</taxon>
        <taxon>Spirochaetia</taxon>
        <taxon>Spirochaetales</taxon>
        <taxon>Treponemataceae</taxon>
        <taxon>Treponema</taxon>
    </lineage>
</organism>
<feature type="binding site" evidence="8">
    <location>
        <position position="1009"/>
    </location>
    <ligand>
        <name>Zn(2+)</name>
        <dbReference type="ChEBI" id="CHEBI:29105"/>
        <label>2</label>
    </ligand>
</feature>
<dbReference type="GO" id="GO:0000287">
    <property type="term" value="F:magnesium ion binding"/>
    <property type="evidence" value="ECO:0007669"/>
    <property type="project" value="UniProtKB-UniRule"/>
</dbReference>
<dbReference type="InterPro" id="IPR038120">
    <property type="entry name" value="Rpb1_funnel_sf"/>
</dbReference>
<comment type="subunit">
    <text evidence="8">The RNAP catalytic core consists of 2 alpha, 1 beta, 1 beta' and 1 omega subunit. When a sigma factor is associated with the core the holoenzyme is formed, which can initiate transcription.</text>
</comment>
<dbReference type="GO" id="GO:0008270">
    <property type="term" value="F:zinc ion binding"/>
    <property type="evidence" value="ECO:0007669"/>
    <property type="project" value="UniProtKB-UniRule"/>
</dbReference>
<evidence type="ECO:0000313" key="12">
    <source>
        <dbReference type="EMBL" id="QOS39185.1"/>
    </source>
</evidence>
<dbReference type="InterPro" id="IPR042102">
    <property type="entry name" value="RNA_pol_Rpb1_3_sf"/>
</dbReference>
<dbReference type="Gene3D" id="2.40.40.20">
    <property type="match status" value="1"/>
</dbReference>